<evidence type="ECO:0000313" key="8">
    <source>
        <dbReference type="EMBL" id="KAH0881372.1"/>
    </source>
</evidence>
<evidence type="ECO:0000256" key="3">
    <source>
        <dbReference type="ARBA" id="ARBA00012715"/>
    </source>
</evidence>
<evidence type="ECO:0000256" key="5">
    <source>
        <dbReference type="ARBA" id="ARBA00022801"/>
    </source>
</evidence>
<evidence type="ECO:0000256" key="4">
    <source>
        <dbReference type="ARBA" id="ARBA00017272"/>
    </source>
</evidence>
<feature type="domain" description="GTP cyclohydrolase I" evidence="7">
    <location>
        <begin position="37"/>
        <end position="219"/>
    </location>
</feature>
<feature type="domain" description="GTP cyclohydrolase I" evidence="7">
    <location>
        <begin position="266"/>
        <end position="434"/>
    </location>
</feature>
<evidence type="ECO:0000313" key="9">
    <source>
        <dbReference type="Proteomes" id="UP000824890"/>
    </source>
</evidence>
<sequence>MGALDEGRLNLELELETGIKNACIDLAFEHQPETLAIQDAVKLLLQGLHEDVNREGIKKTPFRVAKALREGTRGYKLKVKEYVQSALFPEAGLEDGIGQAGGVGGLVVVRDLDHYSYCESCLLPFHVRCHVGYVPSEQRVLGLSKFSRVADVFAKRLQEPQGLADDICSALHHWVKPSGVAVVLQCSHIHFPCLDVKSLSDNGFVKLMVSSGSGVFEDEGSSLWGEFLSFLKLKGVKTEALCGSVKKEWCPSVKTSSEEEDPEMVSAVVSILKSLGEDPSREGLIATPSRFLKWMMNFQNVNLEMKLNGVNGVKANGEVKLHCELNLPFWSMCEHHLLPFYGVVHIGYYCGEGYSHKSLMKSIVHFYGFKLQVQERMTRQIAETLSPLVGGDVIVVAEAGHTCMISRGIEKFGSSTATIAVLGQFSNDGSARAEQDPCNGCFEGRCKLPILKWYPSVKSSSEQDTEMVSAVVSILKSLGELRSVKGRTPNRKFKEKKLHCELNLPFWSMCEHHLLPFYGVVHIGYYCAEGYNHKSLMKSIVHFYGFKLQVQERMTRQIAEK</sequence>
<dbReference type="InterPro" id="IPR001474">
    <property type="entry name" value="GTP_CycHdrlase_I"/>
</dbReference>
<dbReference type="Gene3D" id="3.30.1130.10">
    <property type="match status" value="3"/>
</dbReference>
<dbReference type="Proteomes" id="UP000824890">
    <property type="component" value="Unassembled WGS sequence"/>
</dbReference>
<evidence type="ECO:0000256" key="1">
    <source>
        <dbReference type="ARBA" id="ARBA00005080"/>
    </source>
</evidence>
<dbReference type="InterPro" id="IPR020602">
    <property type="entry name" value="GTP_CycHdrlase_I_dom"/>
</dbReference>
<comment type="pathway">
    <text evidence="1">Cofactor biosynthesis; 7,8-dihydroneopterin triphosphate biosynthesis; 7,8-dihydroneopterin triphosphate from GTP: step 1/1.</text>
</comment>
<dbReference type="PANTHER" id="PTHR11109">
    <property type="entry name" value="GTP CYCLOHYDROLASE I"/>
    <property type="match status" value="1"/>
</dbReference>
<evidence type="ECO:0000256" key="2">
    <source>
        <dbReference type="ARBA" id="ARBA00008085"/>
    </source>
</evidence>
<feature type="domain" description="GTP cyclohydrolase I" evidence="7">
    <location>
        <begin position="494"/>
        <end position="560"/>
    </location>
</feature>
<dbReference type="PANTHER" id="PTHR11109:SF10">
    <property type="entry name" value="GTP CYCLOHYDROLASE 1"/>
    <property type="match status" value="1"/>
</dbReference>
<keyword evidence="5" id="KW-0378">Hydrolase</keyword>
<name>A0ABQ7ZMB2_BRANA</name>
<proteinExistence type="inferred from homology"/>
<dbReference type="SUPFAM" id="SSF55620">
    <property type="entry name" value="Tetrahydrobiopterin biosynthesis enzymes-like"/>
    <property type="match status" value="3"/>
</dbReference>
<evidence type="ECO:0000256" key="6">
    <source>
        <dbReference type="ARBA" id="ARBA00030854"/>
    </source>
</evidence>
<gene>
    <name evidence="8" type="ORF">HID58_068766</name>
</gene>
<keyword evidence="9" id="KW-1185">Reference proteome</keyword>
<reference evidence="8 9" key="1">
    <citation type="submission" date="2021-05" db="EMBL/GenBank/DDBJ databases">
        <title>Genome Assembly of Synthetic Allotetraploid Brassica napus Reveals Homoeologous Exchanges between Subgenomes.</title>
        <authorList>
            <person name="Davis J.T."/>
        </authorList>
    </citation>
    <scope>NUCLEOTIDE SEQUENCE [LARGE SCALE GENOMIC DNA]</scope>
    <source>
        <strain evidence="9">cv. Da-Ae</strain>
        <tissue evidence="8">Seedling</tissue>
    </source>
</reference>
<protein>
    <recommendedName>
        <fullName evidence="4">GTP cyclohydrolase 1</fullName>
        <ecNumber evidence="3">3.5.4.16</ecNumber>
    </recommendedName>
    <alternativeName>
        <fullName evidence="6">GTP cyclohydrolase I</fullName>
    </alternativeName>
</protein>
<dbReference type="Gene3D" id="1.10.286.10">
    <property type="match status" value="2"/>
</dbReference>
<organism evidence="8 9">
    <name type="scientific">Brassica napus</name>
    <name type="common">Rape</name>
    <dbReference type="NCBI Taxonomy" id="3708"/>
    <lineage>
        <taxon>Eukaryota</taxon>
        <taxon>Viridiplantae</taxon>
        <taxon>Streptophyta</taxon>
        <taxon>Embryophyta</taxon>
        <taxon>Tracheophyta</taxon>
        <taxon>Spermatophyta</taxon>
        <taxon>Magnoliopsida</taxon>
        <taxon>eudicotyledons</taxon>
        <taxon>Gunneridae</taxon>
        <taxon>Pentapetalae</taxon>
        <taxon>rosids</taxon>
        <taxon>malvids</taxon>
        <taxon>Brassicales</taxon>
        <taxon>Brassicaceae</taxon>
        <taxon>Brassiceae</taxon>
        <taxon>Brassica</taxon>
    </lineage>
</organism>
<comment type="similarity">
    <text evidence="2">Belongs to the GTP cyclohydrolase I family.</text>
</comment>
<dbReference type="EC" id="3.5.4.16" evidence="3"/>
<dbReference type="InterPro" id="IPR043133">
    <property type="entry name" value="GTP-CH-I_C/QueF"/>
</dbReference>
<dbReference type="InterPro" id="IPR043134">
    <property type="entry name" value="GTP-CH-I_N"/>
</dbReference>
<dbReference type="Pfam" id="PF01227">
    <property type="entry name" value="GTP_cyclohydroI"/>
    <property type="match status" value="3"/>
</dbReference>
<comment type="caution">
    <text evidence="8">The sequence shown here is derived from an EMBL/GenBank/DDBJ whole genome shotgun (WGS) entry which is preliminary data.</text>
</comment>
<evidence type="ECO:0000259" key="7">
    <source>
        <dbReference type="Pfam" id="PF01227"/>
    </source>
</evidence>
<accession>A0ABQ7ZMB2</accession>
<dbReference type="EMBL" id="JAGKQM010000015">
    <property type="protein sequence ID" value="KAH0881372.1"/>
    <property type="molecule type" value="Genomic_DNA"/>
</dbReference>